<evidence type="ECO:0000313" key="1">
    <source>
        <dbReference type="EMBL" id="MDS0220876.1"/>
    </source>
</evidence>
<protein>
    <submittedName>
        <fullName evidence="1">Uncharacterized protein</fullName>
    </submittedName>
</protein>
<gene>
    <name evidence="1" type="ORF">NDI54_05845</name>
</gene>
<proteinExistence type="predicted"/>
<sequence>MTLVIEDAGDDDYTLLVTDDGAVEARKRVPYDGVRVYTTATRDLPTGRRTQSQYGLSVDEVIGRYLARADTATPRPDLAESVAQALREVRQEGDDAC</sequence>
<reference evidence="1 2" key="1">
    <citation type="submission" date="2022-06" db="EMBL/GenBank/DDBJ databases">
        <title>Haloarcula sp. a new haloarchaeum isolate from saline soil.</title>
        <authorList>
            <person name="Strakova D."/>
            <person name="Galisteo C."/>
            <person name="Sanchez-Porro C."/>
            <person name="Ventosa A."/>
        </authorList>
    </citation>
    <scope>NUCLEOTIDE SEQUENCE [LARGE SCALE GENOMIC DNA]</scope>
    <source>
        <strain evidence="1 2">S1AR25-5A</strain>
    </source>
</reference>
<dbReference type="EMBL" id="JAMQOM010000002">
    <property type="protein sequence ID" value="MDS0220876.1"/>
    <property type="molecule type" value="Genomic_DNA"/>
</dbReference>
<organism evidence="1 2">
    <name type="scientific">Haloarcula terrestris</name>
    <dbReference type="NCBI Taxonomy" id="2950533"/>
    <lineage>
        <taxon>Archaea</taxon>
        <taxon>Methanobacteriati</taxon>
        <taxon>Methanobacteriota</taxon>
        <taxon>Stenosarchaea group</taxon>
        <taxon>Halobacteria</taxon>
        <taxon>Halobacteriales</taxon>
        <taxon>Haloarculaceae</taxon>
        <taxon>Haloarcula</taxon>
    </lineage>
</organism>
<dbReference type="Proteomes" id="UP001253439">
    <property type="component" value="Unassembled WGS sequence"/>
</dbReference>
<keyword evidence="2" id="KW-1185">Reference proteome</keyword>
<name>A0AAE4EY52_9EURY</name>
<evidence type="ECO:0000313" key="2">
    <source>
        <dbReference type="Proteomes" id="UP001253439"/>
    </source>
</evidence>
<accession>A0AAE4EY52</accession>
<dbReference type="RefSeq" id="WP_310895543.1">
    <property type="nucleotide sequence ID" value="NZ_JAMQOM010000002.1"/>
</dbReference>
<comment type="caution">
    <text evidence="1">The sequence shown here is derived from an EMBL/GenBank/DDBJ whole genome shotgun (WGS) entry which is preliminary data.</text>
</comment>
<dbReference type="AlphaFoldDB" id="A0AAE4EY52"/>